<dbReference type="PRINTS" id="PR00625">
    <property type="entry name" value="JDOMAIN"/>
</dbReference>
<dbReference type="InterPro" id="IPR018253">
    <property type="entry name" value="DnaJ_domain_CS"/>
</dbReference>
<dbReference type="Gene3D" id="1.10.287.110">
    <property type="entry name" value="DnaJ domain"/>
    <property type="match status" value="1"/>
</dbReference>
<dbReference type="SMART" id="SM00271">
    <property type="entry name" value="DnaJ"/>
    <property type="match status" value="1"/>
</dbReference>
<dbReference type="Pfam" id="PF01556">
    <property type="entry name" value="DnaJ_C"/>
    <property type="match status" value="1"/>
</dbReference>
<dbReference type="PANTHER" id="PTHR43096:SF10">
    <property type="entry name" value="CHAPERONE PROTEIN DNAJ A6, CHLOROPLASTIC"/>
    <property type="match status" value="1"/>
</dbReference>
<dbReference type="InterPro" id="IPR002939">
    <property type="entry name" value="DnaJ_C"/>
</dbReference>
<dbReference type="SUPFAM" id="SSF46565">
    <property type="entry name" value="Chaperone J-domain"/>
    <property type="match status" value="1"/>
</dbReference>
<dbReference type="AlphaFoldDB" id="A0A212JJG4"/>
<dbReference type="PANTHER" id="PTHR43096">
    <property type="entry name" value="DNAJ HOMOLOG 1, MITOCHONDRIAL-RELATED"/>
    <property type="match status" value="1"/>
</dbReference>
<dbReference type="CDD" id="cd10747">
    <property type="entry name" value="DnaJ_C"/>
    <property type="match status" value="1"/>
</dbReference>
<accession>A0A212JJG4</accession>
<dbReference type="PROSITE" id="PS50076">
    <property type="entry name" value="DNAJ_2"/>
    <property type="match status" value="1"/>
</dbReference>
<organism evidence="2">
    <name type="scientific">uncultured Alphaproteobacteria bacterium</name>
    <dbReference type="NCBI Taxonomy" id="91750"/>
    <lineage>
        <taxon>Bacteria</taxon>
        <taxon>Pseudomonadati</taxon>
        <taxon>Pseudomonadota</taxon>
        <taxon>Alphaproteobacteria</taxon>
        <taxon>environmental samples</taxon>
    </lineage>
</organism>
<dbReference type="CDD" id="cd06257">
    <property type="entry name" value="DnaJ"/>
    <property type="match status" value="1"/>
</dbReference>
<proteinExistence type="predicted"/>
<dbReference type="SUPFAM" id="SSF49493">
    <property type="entry name" value="HSP40/DnaJ peptide-binding domain"/>
    <property type="match status" value="2"/>
</dbReference>
<dbReference type="GO" id="GO:0051082">
    <property type="term" value="F:unfolded protein binding"/>
    <property type="evidence" value="ECO:0007669"/>
    <property type="project" value="InterPro"/>
</dbReference>
<dbReference type="Pfam" id="PF00226">
    <property type="entry name" value="DnaJ"/>
    <property type="match status" value="1"/>
</dbReference>
<reference evidence="2" key="1">
    <citation type="submission" date="2016-04" db="EMBL/GenBank/DDBJ databases">
        <authorList>
            <person name="Evans L.H."/>
            <person name="Alamgir A."/>
            <person name="Owens N."/>
            <person name="Weber N.D."/>
            <person name="Virtaneva K."/>
            <person name="Barbian K."/>
            <person name="Babar A."/>
            <person name="Rosenke K."/>
        </authorList>
    </citation>
    <scope>NUCLEOTIDE SEQUENCE</scope>
    <source>
        <strain evidence="2">86</strain>
    </source>
</reference>
<dbReference type="GO" id="GO:0042026">
    <property type="term" value="P:protein refolding"/>
    <property type="evidence" value="ECO:0007669"/>
    <property type="project" value="TreeGrafter"/>
</dbReference>
<protein>
    <submittedName>
        <fullName evidence="2">Chaperone DnaJ</fullName>
    </submittedName>
</protein>
<dbReference type="InterPro" id="IPR001623">
    <property type="entry name" value="DnaJ_domain"/>
</dbReference>
<dbReference type="PROSITE" id="PS00636">
    <property type="entry name" value="DNAJ_1"/>
    <property type="match status" value="1"/>
</dbReference>
<dbReference type="EMBL" id="FLUO01000001">
    <property type="protein sequence ID" value="SBV99415.1"/>
    <property type="molecule type" value="Genomic_DNA"/>
</dbReference>
<dbReference type="Gene3D" id="2.60.260.20">
    <property type="entry name" value="Urease metallochaperone UreE, N-terminal domain"/>
    <property type="match status" value="2"/>
</dbReference>
<feature type="domain" description="J" evidence="1">
    <location>
        <begin position="5"/>
        <end position="70"/>
    </location>
</feature>
<dbReference type="InterPro" id="IPR008971">
    <property type="entry name" value="HSP40/DnaJ_pept-bd"/>
</dbReference>
<gene>
    <name evidence="2" type="ORF">KL86APRO_11159</name>
</gene>
<evidence type="ECO:0000259" key="1">
    <source>
        <dbReference type="PROSITE" id="PS50076"/>
    </source>
</evidence>
<name>A0A212JJG4_9PROT</name>
<sequence>MAARDPYTVLGVPRGADAAAIKKAFRAKARTAHPDSNPNDPRAEERFKEINKAYEILGDAQKRARFDRGEIDADGNETVAAFGGGARRAGGAGFGGFGGGARGFSFEDLFGGGADGFEDILRGASGGRAGGFHQQRGGNTSYTLKVSLLDALNGATKRIGLTNGKTLDVRIPPGTETGRVLRLKGQGKPGAAGAPAGDALIEIVVEEDPLFRRRDHDILLDLPVTLKEAVLGAKVTVPTPYGAVALSIPKGSSSGKQLRLRGKGAAFTNPGDDLPRHGDLIVTLMIVLPERDAALEAFVEAWKPAAHDPRKGMV</sequence>
<dbReference type="InterPro" id="IPR036869">
    <property type="entry name" value="J_dom_sf"/>
</dbReference>
<dbReference type="GO" id="GO:0005737">
    <property type="term" value="C:cytoplasm"/>
    <property type="evidence" value="ECO:0007669"/>
    <property type="project" value="TreeGrafter"/>
</dbReference>
<evidence type="ECO:0000313" key="2">
    <source>
        <dbReference type="EMBL" id="SBV99415.1"/>
    </source>
</evidence>